<reference evidence="3" key="1">
    <citation type="submission" date="2022-11" db="UniProtKB">
        <authorList>
            <consortium name="WormBaseParasite"/>
        </authorList>
    </citation>
    <scope>IDENTIFICATION</scope>
</reference>
<evidence type="ECO:0000313" key="2">
    <source>
        <dbReference type="Proteomes" id="UP000887577"/>
    </source>
</evidence>
<evidence type="ECO:0000256" key="1">
    <source>
        <dbReference type="SAM" id="SignalP"/>
    </source>
</evidence>
<feature type="chain" id="PRO_5036779391" evidence="1">
    <location>
        <begin position="24"/>
        <end position="226"/>
    </location>
</feature>
<organism evidence="2 3">
    <name type="scientific">Panagrolaimus superbus</name>
    <dbReference type="NCBI Taxonomy" id="310955"/>
    <lineage>
        <taxon>Eukaryota</taxon>
        <taxon>Metazoa</taxon>
        <taxon>Ecdysozoa</taxon>
        <taxon>Nematoda</taxon>
        <taxon>Chromadorea</taxon>
        <taxon>Rhabditida</taxon>
        <taxon>Tylenchina</taxon>
        <taxon>Panagrolaimomorpha</taxon>
        <taxon>Panagrolaimoidea</taxon>
        <taxon>Panagrolaimidae</taxon>
        <taxon>Panagrolaimus</taxon>
    </lineage>
</organism>
<name>A0A914YLZ8_9BILA</name>
<accession>A0A914YLZ8</accession>
<sequence>MIVSQQRILFILVVFTLLSLSLQKEEEEECYKISTIHFKDDHCSQTPSSYEQLKTFSKLCGNIAYLGYHEKQEKYFFLTNEFNLIGFEDESNVWTKAIEHPDMKKYNFTIIKSQLLEKHLYLLALHNDFYYLIIVEISKGDKVINSSILKFGHKDMVFPNLECDNIYFIKVERGDTVYLNKGINFQQEKLKIYNQNITLLKQIKPSKFEVFTSMEEQKYLHAINVC</sequence>
<feature type="signal peptide" evidence="1">
    <location>
        <begin position="1"/>
        <end position="23"/>
    </location>
</feature>
<proteinExistence type="predicted"/>
<dbReference type="Proteomes" id="UP000887577">
    <property type="component" value="Unplaced"/>
</dbReference>
<evidence type="ECO:0000313" key="3">
    <source>
        <dbReference type="WBParaSite" id="PSU_v2.g20599.t1"/>
    </source>
</evidence>
<dbReference type="AlphaFoldDB" id="A0A914YLZ8"/>
<dbReference type="WBParaSite" id="PSU_v2.g20599.t1">
    <property type="protein sequence ID" value="PSU_v2.g20599.t1"/>
    <property type="gene ID" value="PSU_v2.g20599"/>
</dbReference>
<keyword evidence="2" id="KW-1185">Reference proteome</keyword>
<keyword evidence="1" id="KW-0732">Signal</keyword>
<protein>
    <submittedName>
        <fullName evidence="3">Transmembrane protein</fullName>
    </submittedName>
</protein>